<dbReference type="KEGG" id="pnl:PNK_1378"/>
<reference evidence="9" key="1">
    <citation type="submission" date="2015-09" db="EMBL/GenBank/DDBJ databases">
        <authorList>
            <person name="Bertelli C."/>
        </authorList>
    </citation>
    <scope>NUCLEOTIDE SEQUENCE [LARGE SCALE GENOMIC DNA]</scope>
    <source>
        <strain evidence="9">KNic</strain>
    </source>
</reference>
<evidence type="ECO:0000313" key="9">
    <source>
        <dbReference type="Proteomes" id="UP000069902"/>
    </source>
</evidence>
<keyword evidence="6" id="KW-0169">Cobalamin biosynthesis</keyword>
<comment type="pathway">
    <text evidence="6">Cofactor biosynthesis; adenosylcobalamin biosynthesis; adenosylcobalamin from cob(II)yrinate a,c-diamide: step 2/7.</text>
</comment>
<dbReference type="PATRIC" id="fig|389348.3.peg.1542"/>
<comment type="catalytic activity">
    <reaction evidence="6">
        <text>2 cob(II)alamin + reduced [electron-transfer flavoprotein] + 2 ATP = 2 adenosylcob(III)alamin + 2 triphosphate + oxidized [electron-transfer flavoprotein] + 3 H(+)</text>
        <dbReference type="Rhea" id="RHEA:28671"/>
        <dbReference type="Rhea" id="RHEA-COMP:10685"/>
        <dbReference type="Rhea" id="RHEA-COMP:10686"/>
        <dbReference type="ChEBI" id="CHEBI:15378"/>
        <dbReference type="ChEBI" id="CHEBI:16304"/>
        <dbReference type="ChEBI" id="CHEBI:18036"/>
        <dbReference type="ChEBI" id="CHEBI:18408"/>
        <dbReference type="ChEBI" id="CHEBI:30616"/>
        <dbReference type="ChEBI" id="CHEBI:57692"/>
        <dbReference type="ChEBI" id="CHEBI:58307"/>
        <dbReference type="EC" id="2.5.1.17"/>
    </reaction>
</comment>
<dbReference type="UniPathway" id="UPA00148">
    <property type="reaction ID" value="UER00233"/>
</dbReference>
<dbReference type="FunFam" id="1.20.1200.10:FF:000001">
    <property type="entry name" value="Cob(I)yrinic acid a,c-diamide adenosyltransferase"/>
    <property type="match status" value="1"/>
</dbReference>
<protein>
    <recommendedName>
        <fullName evidence="6">Corrinoid adenosyltransferase</fullName>
        <ecNumber evidence="6">2.5.1.17</ecNumber>
    </recommendedName>
    <alternativeName>
        <fullName evidence="6">Cob(II)alamin adenosyltransferase</fullName>
    </alternativeName>
    <alternativeName>
        <fullName evidence="6">Cob(II)yrinic acid a,c-diamide adenosyltransferase</fullName>
    </alternativeName>
    <alternativeName>
        <fullName evidence="6">Cobinamide/cobalamin adenosyltransferase</fullName>
    </alternativeName>
</protein>
<dbReference type="EMBL" id="LN879502">
    <property type="protein sequence ID" value="CUI16991.1"/>
    <property type="molecule type" value="Genomic_DNA"/>
</dbReference>
<keyword evidence="4 6" id="KW-0547">Nucleotide-binding</keyword>
<dbReference type="AlphaFoldDB" id="A0A0U5JF31"/>
<dbReference type="PANTHER" id="PTHR12213">
    <property type="entry name" value="CORRINOID ADENOSYLTRANSFERASE"/>
    <property type="match status" value="1"/>
</dbReference>
<dbReference type="SUPFAM" id="SSF89028">
    <property type="entry name" value="Cobalamin adenosyltransferase-like"/>
    <property type="match status" value="1"/>
</dbReference>
<dbReference type="PANTHER" id="PTHR12213:SF0">
    <property type="entry name" value="CORRINOID ADENOSYLTRANSFERASE MMAB"/>
    <property type="match status" value="1"/>
</dbReference>
<dbReference type="InterPro" id="IPR036451">
    <property type="entry name" value="CblAdoTrfase-like_sf"/>
</dbReference>
<dbReference type="Proteomes" id="UP000069902">
    <property type="component" value="Chromosome cPNK"/>
</dbReference>
<evidence type="ECO:0000256" key="5">
    <source>
        <dbReference type="ARBA" id="ARBA00022840"/>
    </source>
</evidence>
<evidence type="ECO:0000256" key="1">
    <source>
        <dbReference type="ARBA" id="ARBA00007487"/>
    </source>
</evidence>
<evidence type="ECO:0000259" key="7">
    <source>
        <dbReference type="Pfam" id="PF01923"/>
    </source>
</evidence>
<dbReference type="EC" id="2.5.1.17" evidence="6"/>
<evidence type="ECO:0000256" key="2">
    <source>
        <dbReference type="ARBA" id="ARBA00011233"/>
    </source>
</evidence>
<sequence length="194" mass="21904">MKIYTRTGDKGTTSLFSGQRVHKNDPFIDALGTVDEGNSALGLALSFLPKEPFYQETRDQLEIIQHALFDVGAALATPRSCHQNQKLEKTRFDHEAIDLLEKWIDAMEGQLPALKTFILPGGHPAGAALHLSRSIIRRAERYVVPLYEQGDVVQDVLIYLNRLSDYLFAVSRFVNHHLKAPETLWQSHKTCQHA</sequence>
<dbReference type="GO" id="GO:0009236">
    <property type="term" value="P:cobalamin biosynthetic process"/>
    <property type="evidence" value="ECO:0007669"/>
    <property type="project" value="UniProtKB-UniRule"/>
</dbReference>
<keyword evidence="3 6" id="KW-0808">Transferase</keyword>
<dbReference type="InParanoid" id="A0A0U5JF31"/>
<dbReference type="GO" id="GO:0008817">
    <property type="term" value="F:corrinoid adenosyltransferase activity"/>
    <property type="evidence" value="ECO:0007669"/>
    <property type="project" value="UniProtKB-UniRule"/>
</dbReference>
<dbReference type="InterPro" id="IPR029499">
    <property type="entry name" value="PduO-typ"/>
</dbReference>
<keyword evidence="9" id="KW-1185">Reference proteome</keyword>
<proteinExistence type="inferred from homology"/>
<evidence type="ECO:0000313" key="8">
    <source>
        <dbReference type="EMBL" id="CUI16991.1"/>
    </source>
</evidence>
<comment type="catalytic activity">
    <reaction evidence="6">
        <text>2 cob(II)yrinate a,c diamide + reduced [electron-transfer flavoprotein] + 2 ATP = 2 adenosylcob(III)yrinate a,c-diamide + 2 triphosphate + oxidized [electron-transfer flavoprotein] + 3 H(+)</text>
        <dbReference type="Rhea" id="RHEA:11528"/>
        <dbReference type="Rhea" id="RHEA-COMP:10685"/>
        <dbReference type="Rhea" id="RHEA-COMP:10686"/>
        <dbReference type="ChEBI" id="CHEBI:15378"/>
        <dbReference type="ChEBI" id="CHEBI:18036"/>
        <dbReference type="ChEBI" id="CHEBI:30616"/>
        <dbReference type="ChEBI" id="CHEBI:57692"/>
        <dbReference type="ChEBI" id="CHEBI:58307"/>
        <dbReference type="ChEBI" id="CHEBI:58503"/>
        <dbReference type="ChEBI" id="CHEBI:58537"/>
        <dbReference type="EC" id="2.5.1.17"/>
    </reaction>
</comment>
<dbReference type="GO" id="GO:0005524">
    <property type="term" value="F:ATP binding"/>
    <property type="evidence" value="ECO:0007669"/>
    <property type="project" value="UniProtKB-UniRule"/>
</dbReference>
<accession>A0A0U5JF31</accession>
<evidence type="ECO:0000256" key="3">
    <source>
        <dbReference type="ARBA" id="ARBA00022679"/>
    </source>
</evidence>
<keyword evidence="5 6" id="KW-0067">ATP-binding</keyword>
<feature type="domain" description="Cobalamin adenosyltransferase-like" evidence="7">
    <location>
        <begin position="3"/>
        <end position="173"/>
    </location>
</feature>
<evidence type="ECO:0000256" key="4">
    <source>
        <dbReference type="ARBA" id="ARBA00022741"/>
    </source>
</evidence>
<evidence type="ECO:0000256" key="6">
    <source>
        <dbReference type="RuleBase" id="RU366026"/>
    </source>
</evidence>
<name>A0A0U5JF31_9BACT</name>
<dbReference type="RefSeq" id="WP_032125713.1">
    <property type="nucleotide sequence ID" value="NZ_LN879502.1"/>
</dbReference>
<comment type="similarity">
    <text evidence="1 6">Belongs to the Cob(I)alamin adenosyltransferase family.</text>
</comment>
<dbReference type="Gene3D" id="1.20.1200.10">
    <property type="entry name" value="Cobalamin adenosyltransferase-like"/>
    <property type="match status" value="1"/>
</dbReference>
<comment type="subunit">
    <text evidence="2">Homotrimer.</text>
</comment>
<dbReference type="InterPro" id="IPR016030">
    <property type="entry name" value="CblAdoTrfase-like"/>
</dbReference>
<dbReference type="Pfam" id="PF01923">
    <property type="entry name" value="Cob_adeno_trans"/>
    <property type="match status" value="1"/>
</dbReference>
<gene>
    <name evidence="8" type="ORF">PNK_1378</name>
</gene>
<dbReference type="NCBIfam" id="TIGR00636">
    <property type="entry name" value="PduO_Nterm"/>
    <property type="match status" value="1"/>
</dbReference>
<organism evidence="8 9">
    <name type="scientific">Candidatus Protochlamydia naegleriophila</name>
    <dbReference type="NCBI Taxonomy" id="389348"/>
    <lineage>
        <taxon>Bacteria</taxon>
        <taxon>Pseudomonadati</taxon>
        <taxon>Chlamydiota</taxon>
        <taxon>Chlamydiia</taxon>
        <taxon>Parachlamydiales</taxon>
        <taxon>Parachlamydiaceae</taxon>
        <taxon>Candidatus Protochlamydia</taxon>
    </lineage>
</organism>